<evidence type="ECO:0000256" key="6">
    <source>
        <dbReference type="ARBA" id="ARBA00024207"/>
    </source>
</evidence>
<evidence type="ECO:0000256" key="3">
    <source>
        <dbReference type="ARBA" id="ARBA00022722"/>
    </source>
</evidence>
<dbReference type="InterPro" id="IPR051813">
    <property type="entry name" value="HepT_RNase_toxin"/>
</dbReference>
<comment type="similarity">
    <text evidence="6">Belongs to the HepT RNase toxin family.</text>
</comment>
<dbReference type="RefSeq" id="WP_317491871.1">
    <property type="nucleotide sequence ID" value="NZ_CP136051.1"/>
</dbReference>
<sequence>MSSRDLLFLLEDILESALKIKKYTGGLSYEAFINDDKTIDAVIRNFEIIGEASSRIDKDFKINNPYIEWDRLRGFRNRIVHEYFGVDYEIVWSIIEQHLQVLIDSIEGLIDETRNDTK</sequence>
<keyword evidence="2" id="KW-1277">Toxin-antitoxin system</keyword>
<dbReference type="InterPro" id="IPR037038">
    <property type="entry name" value="HepT-like_sf"/>
</dbReference>
<dbReference type="Gene3D" id="1.20.120.580">
    <property type="entry name" value="bsu32300-like"/>
    <property type="match status" value="1"/>
</dbReference>
<proteinExistence type="inferred from homology"/>
<evidence type="ECO:0000256" key="2">
    <source>
        <dbReference type="ARBA" id="ARBA00022649"/>
    </source>
</evidence>
<dbReference type="Proteomes" id="UP001302349">
    <property type="component" value="Chromosome"/>
</dbReference>
<dbReference type="PANTHER" id="PTHR34139:SF1">
    <property type="entry name" value="RNASE MJ1380-RELATED"/>
    <property type="match status" value="1"/>
</dbReference>
<evidence type="ECO:0000313" key="7">
    <source>
        <dbReference type="EMBL" id="WOK09251.1"/>
    </source>
</evidence>
<accession>A0ABZ0IX87</accession>
<dbReference type="InterPro" id="IPR008201">
    <property type="entry name" value="HepT-like"/>
</dbReference>
<dbReference type="EMBL" id="CP136051">
    <property type="protein sequence ID" value="WOK09251.1"/>
    <property type="molecule type" value="Genomic_DNA"/>
</dbReference>
<keyword evidence="1" id="KW-0597">Phosphoprotein</keyword>
<dbReference type="Pfam" id="PF01934">
    <property type="entry name" value="HepT-like"/>
    <property type="match status" value="1"/>
</dbReference>
<keyword evidence="4" id="KW-0547">Nucleotide-binding</keyword>
<keyword evidence="3" id="KW-0540">Nuclease</keyword>
<evidence type="ECO:0000256" key="1">
    <source>
        <dbReference type="ARBA" id="ARBA00022553"/>
    </source>
</evidence>
<name>A0ABZ0IX87_9BACT</name>
<keyword evidence="8" id="KW-1185">Reference proteome</keyword>
<dbReference type="SUPFAM" id="SSF81593">
    <property type="entry name" value="Nucleotidyltransferase substrate binding subunit/domain"/>
    <property type="match status" value="1"/>
</dbReference>
<evidence type="ECO:0000313" key="8">
    <source>
        <dbReference type="Proteomes" id="UP001302349"/>
    </source>
</evidence>
<organism evidence="7 8">
    <name type="scientific">Imperialibacter roseus</name>
    <dbReference type="NCBI Taxonomy" id="1324217"/>
    <lineage>
        <taxon>Bacteria</taxon>
        <taxon>Pseudomonadati</taxon>
        <taxon>Bacteroidota</taxon>
        <taxon>Cytophagia</taxon>
        <taxon>Cytophagales</taxon>
        <taxon>Flammeovirgaceae</taxon>
        <taxon>Imperialibacter</taxon>
    </lineage>
</organism>
<keyword evidence="5" id="KW-0378">Hydrolase</keyword>
<gene>
    <name evidence="7" type="ORF">RT717_11440</name>
</gene>
<reference evidence="7 8" key="1">
    <citation type="journal article" date="2023" name="Microbiol. Resour. Announc.">
        <title>Complete Genome Sequence of Imperialibacter roseus strain P4T.</title>
        <authorList>
            <person name="Tizabi D.R."/>
            <person name="Bachvaroff T."/>
            <person name="Hill R.T."/>
        </authorList>
    </citation>
    <scope>NUCLEOTIDE SEQUENCE [LARGE SCALE GENOMIC DNA]</scope>
    <source>
        <strain evidence="7 8">P4T</strain>
    </source>
</reference>
<dbReference type="PANTHER" id="PTHR34139">
    <property type="entry name" value="UPF0331 PROTEIN MJ0127"/>
    <property type="match status" value="1"/>
</dbReference>
<evidence type="ECO:0000256" key="5">
    <source>
        <dbReference type="ARBA" id="ARBA00022801"/>
    </source>
</evidence>
<evidence type="ECO:0000256" key="4">
    <source>
        <dbReference type="ARBA" id="ARBA00022741"/>
    </source>
</evidence>
<protein>
    <submittedName>
        <fullName evidence="7">DUF86 domain-containing protein</fullName>
    </submittedName>
</protein>